<sequence length="52" mass="6056">MKRLAVGPITTREYNEWWGRRINDNISGPSQRDGQPTQKHPQVVPSELEIIR</sequence>
<proteinExistence type="predicted"/>
<feature type="region of interest" description="Disordered" evidence="1">
    <location>
        <begin position="22"/>
        <end position="52"/>
    </location>
</feature>
<reference evidence="2 3" key="1">
    <citation type="journal article" date="2019" name="Genome Biol. Evol.">
        <title>Insights into the evolution of the New World diploid cottons (Gossypium, subgenus Houzingenia) based on genome sequencing.</title>
        <authorList>
            <person name="Grover C.E."/>
            <person name="Arick M.A. 2nd"/>
            <person name="Thrash A."/>
            <person name="Conover J.L."/>
            <person name="Sanders W.S."/>
            <person name="Peterson D.G."/>
            <person name="Frelichowski J.E."/>
            <person name="Scheffler J.A."/>
            <person name="Scheffler B.E."/>
            <person name="Wendel J.F."/>
        </authorList>
    </citation>
    <scope>NUCLEOTIDE SEQUENCE [LARGE SCALE GENOMIC DNA]</scope>
    <source>
        <strain evidence="2">1</strain>
        <tissue evidence="2">Leaf</tissue>
    </source>
</reference>
<protein>
    <submittedName>
        <fullName evidence="2">Uncharacterized protein</fullName>
    </submittedName>
</protein>
<dbReference type="AlphaFoldDB" id="A0A7J9L2U0"/>
<gene>
    <name evidence="2" type="ORF">Goshw_012124</name>
</gene>
<feature type="compositionally biased region" description="Polar residues" evidence="1">
    <location>
        <begin position="24"/>
        <end position="40"/>
    </location>
</feature>
<keyword evidence="3" id="KW-1185">Reference proteome</keyword>
<organism evidence="2 3">
    <name type="scientific">Gossypium schwendimanii</name>
    <name type="common">Cotton</name>
    <dbReference type="NCBI Taxonomy" id="34291"/>
    <lineage>
        <taxon>Eukaryota</taxon>
        <taxon>Viridiplantae</taxon>
        <taxon>Streptophyta</taxon>
        <taxon>Embryophyta</taxon>
        <taxon>Tracheophyta</taxon>
        <taxon>Spermatophyta</taxon>
        <taxon>Magnoliopsida</taxon>
        <taxon>eudicotyledons</taxon>
        <taxon>Gunneridae</taxon>
        <taxon>Pentapetalae</taxon>
        <taxon>rosids</taxon>
        <taxon>malvids</taxon>
        <taxon>Malvales</taxon>
        <taxon>Malvaceae</taxon>
        <taxon>Malvoideae</taxon>
        <taxon>Gossypium</taxon>
    </lineage>
</organism>
<comment type="caution">
    <text evidence="2">The sequence shown here is derived from an EMBL/GenBank/DDBJ whole genome shotgun (WGS) entry which is preliminary data.</text>
</comment>
<name>A0A7J9L2U0_GOSSC</name>
<accession>A0A7J9L2U0</accession>
<dbReference type="Proteomes" id="UP000593576">
    <property type="component" value="Unassembled WGS sequence"/>
</dbReference>
<evidence type="ECO:0000313" key="2">
    <source>
        <dbReference type="EMBL" id="MBA0852988.1"/>
    </source>
</evidence>
<evidence type="ECO:0000313" key="3">
    <source>
        <dbReference type="Proteomes" id="UP000593576"/>
    </source>
</evidence>
<dbReference type="OrthoDB" id="1000158at2759"/>
<evidence type="ECO:0000256" key="1">
    <source>
        <dbReference type="SAM" id="MobiDB-lite"/>
    </source>
</evidence>
<dbReference type="EMBL" id="JABFAF010000004">
    <property type="protein sequence ID" value="MBA0852988.1"/>
    <property type="molecule type" value="Genomic_DNA"/>
</dbReference>